<dbReference type="Gene3D" id="1.10.1740.10">
    <property type="match status" value="1"/>
</dbReference>
<dbReference type="CDD" id="cd06171">
    <property type="entry name" value="Sigma70_r4"/>
    <property type="match status" value="1"/>
</dbReference>
<dbReference type="Gene3D" id="1.10.10.10">
    <property type="entry name" value="Winged helix-like DNA-binding domain superfamily/Winged helix DNA-binding domain"/>
    <property type="match status" value="1"/>
</dbReference>
<sequence length="205" mass="23878">MANLKSDFPVDSVSDTDIIDLHAQMLRFACLQLRDTHLAEDAVQEAMIAALQARHRFHAQSSLRTWVFAILKNKIANQLRQSPPWIRLSEMQGQTGEEDGDDQALLEQLFNQNHHWQPVQRPARWHCPDAQLEDNHFWRVFEVCLANLPEAQGRVFMMREFVELETAEICEATGVTPTNLNVMLHRARLRLRHCLESNWFEQEVL</sequence>
<evidence type="ECO:0000256" key="3">
    <source>
        <dbReference type="ARBA" id="ARBA00023082"/>
    </source>
</evidence>
<comment type="similarity">
    <text evidence="1">Belongs to the sigma-70 factor family. ECF subfamily.</text>
</comment>
<evidence type="ECO:0000256" key="2">
    <source>
        <dbReference type="ARBA" id="ARBA00023015"/>
    </source>
</evidence>
<gene>
    <name evidence="8" type="ORF">KAM351_34800</name>
</gene>
<dbReference type="NCBIfam" id="TIGR02937">
    <property type="entry name" value="sigma70-ECF"/>
    <property type="match status" value="1"/>
</dbReference>
<dbReference type="Proteomes" id="UP000886934">
    <property type="component" value="Unassembled WGS sequence"/>
</dbReference>
<dbReference type="InterPro" id="IPR036388">
    <property type="entry name" value="WH-like_DNA-bd_sf"/>
</dbReference>
<dbReference type="InterPro" id="IPR014284">
    <property type="entry name" value="RNA_pol_sigma-70_dom"/>
</dbReference>
<evidence type="ECO:0000313" key="8">
    <source>
        <dbReference type="EMBL" id="GJA64869.1"/>
    </source>
</evidence>
<keyword evidence="5" id="KW-0804">Transcription</keyword>
<dbReference type="InterPro" id="IPR014289">
    <property type="entry name" value="RNA_pol_sigma-24-rel"/>
</dbReference>
<dbReference type="InterPro" id="IPR013249">
    <property type="entry name" value="RNA_pol_sigma70_r4_t2"/>
</dbReference>
<dbReference type="AlphaFoldDB" id="A0A7I8HWT8"/>
<dbReference type="EMBL" id="BPNN01000064">
    <property type="protein sequence ID" value="GJA64869.1"/>
    <property type="molecule type" value="Genomic_DNA"/>
</dbReference>
<dbReference type="PANTHER" id="PTHR43133:SF8">
    <property type="entry name" value="RNA POLYMERASE SIGMA FACTOR HI_1459-RELATED"/>
    <property type="match status" value="1"/>
</dbReference>
<dbReference type="Pfam" id="PF08281">
    <property type="entry name" value="Sigma70_r4_2"/>
    <property type="match status" value="1"/>
</dbReference>
<dbReference type="Pfam" id="PF04542">
    <property type="entry name" value="Sigma70_r2"/>
    <property type="match status" value="1"/>
</dbReference>
<evidence type="ECO:0000259" key="7">
    <source>
        <dbReference type="Pfam" id="PF08281"/>
    </source>
</evidence>
<dbReference type="SUPFAM" id="SSF88659">
    <property type="entry name" value="Sigma3 and sigma4 domains of RNA polymerase sigma factors"/>
    <property type="match status" value="1"/>
</dbReference>
<dbReference type="InterPro" id="IPR013325">
    <property type="entry name" value="RNA_pol_sigma_r2"/>
</dbReference>
<evidence type="ECO:0000256" key="4">
    <source>
        <dbReference type="ARBA" id="ARBA00023125"/>
    </source>
</evidence>
<dbReference type="GO" id="GO:0016987">
    <property type="term" value="F:sigma factor activity"/>
    <property type="evidence" value="ECO:0007669"/>
    <property type="project" value="UniProtKB-KW"/>
</dbReference>
<feature type="domain" description="RNA polymerase sigma factor 70 region 4 type 2" evidence="7">
    <location>
        <begin position="141"/>
        <end position="191"/>
    </location>
</feature>
<proteinExistence type="inferred from homology"/>
<evidence type="ECO:0000313" key="9">
    <source>
        <dbReference type="Proteomes" id="UP000886934"/>
    </source>
</evidence>
<dbReference type="PANTHER" id="PTHR43133">
    <property type="entry name" value="RNA POLYMERASE ECF-TYPE SIGMA FACTO"/>
    <property type="match status" value="1"/>
</dbReference>
<dbReference type="NCBIfam" id="TIGR02943">
    <property type="entry name" value="Sig70_famx1"/>
    <property type="match status" value="1"/>
</dbReference>
<protein>
    <submittedName>
        <fullName evidence="8">RNA polymerase sigma factor</fullName>
    </submittedName>
</protein>
<comment type="caution">
    <text evidence="8">The sequence shown here is derived from an EMBL/GenBank/DDBJ whole genome shotgun (WGS) entry which is preliminary data.</text>
</comment>
<dbReference type="InterPro" id="IPR007627">
    <property type="entry name" value="RNA_pol_sigma70_r2"/>
</dbReference>
<keyword evidence="4" id="KW-0238">DNA-binding</keyword>
<organism evidence="8 9">
    <name type="scientific">Aeromonas caviae</name>
    <name type="common">Aeromonas punctata</name>
    <dbReference type="NCBI Taxonomy" id="648"/>
    <lineage>
        <taxon>Bacteria</taxon>
        <taxon>Pseudomonadati</taxon>
        <taxon>Pseudomonadota</taxon>
        <taxon>Gammaproteobacteria</taxon>
        <taxon>Aeromonadales</taxon>
        <taxon>Aeromonadaceae</taxon>
        <taxon>Aeromonas</taxon>
    </lineage>
</organism>
<evidence type="ECO:0000259" key="6">
    <source>
        <dbReference type="Pfam" id="PF04542"/>
    </source>
</evidence>
<name>A0A7I8HWT8_AERCA</name>
<evidence type="ECO:0000256" key="1">
    <source>
        <dbReference type="ARBA" id="ARBA00010641"/>
    </source>
</evidence>
<reference evidence="8" key="1">
    <citation type="submission" date="2021-07" db="EMBL/GenBank/DDBJ databases">
        <title>Draft genome sequence of carbapenem-resistant Aeromonas spp. in Japan.</title>
        <authorList>
            <person name="Maehana S."/>
            <person name="Suzuki M."/>
            <person name="Kitasato H."/>
        </authorList>
    </citation>
    <scope>NUCLEOTIDE SEQUENCE</scope>
    <source>
        <strain evidence="8">KAM351</strain>
    </source>
</reference>
<dbReference type="SUPFAM" id="SSF88946">
    <property type="entry name" value="Sigma2 domain of RNA polymerase sigma factors"/>
    <property type="match status" value="1"/>
</dbReference>
<feature type="domain" description="RNA polymerase sigma-70 region 2" evidence="6">
    <location>
        <begin position="23"/>
        <end position="81"/>
    </location>
</feature>
<dbReference type="InterPro" id="IPR039425">
    <property type="entry name" value="RNA_pol_sigma-70-like"/>
</dbReference>
<accession>A0A7I8HWT8</accession>
<dbReference type="GO" id="GO:0003677">
    <property type="term" value="F:DNA binding"/>
    <property type="evidence" value="ECO:0007669"/>
    <property type="project" value="UniProtKB-KW"/>
</dbReference>
<dbReference type="RefSeq" id="WP_077097925.1">
    <property type="nucleotide sequence ID" value="NZ_AP024136.1"/>
</dbReference>
<evidence type="ECO:0000256" key="5">
    <source>
        <dbReference type="ARBA" id="ARBA00023163"/>
    </source>
</evidence>
<dbReference type="InterPro" id="IPR013324">
    <property type="entry name" value="RNA_pol_sigma_r3/r4-like"/>
</dbReference>
<keyword evidence="2" id="KW-0805">Transcription regulation</keyword>
<keyword evidence="3" id="KW-0731">Sigma factor</keyword>
<dbReference type="GO" id="GO:0006352">
    <property type="term" value="P:DNA-templated transcription initiation"/>
    <property type="evidence" value="ECO:0007669"/>
    <property type="project" value="InterPro"/>
</dbReference>